<accession>A0A1R3H5P1</accession>
<protein>
    <submittedName>
        <fullName evidence="1">Uncharacterized protein</fullName>
    </submittedName>
</protein>
<dbReference type="Gramene" id="OMO65639">
    <property type="protein sequence ID" value="OMO65639"/>
    <property type="gene ID" value="CCACVL1_21464"/>
</dbReference>
<comment type="caution">
    <text evidence="1">The sequence shown here is derived from an EMBL/GenBank/DDBJ whole genome shotgun (WGS) entry which is preliminary data.</text>
</comment>
<proteinExistence type="predicted"/>
<dbReference type="Proteomes" id="UP000188268">
    <property type="component" value="Unassembled WGS sequence"/>
</dbReference>
<name>A0A1R3H5P1_COCAP</name>
<keyword evidence="2" id="KW-1185">Reference proteome</keyword>
<gene>
    <name evidence="1" type="ORF">CCACVL1_21464</name>
</gene>
<dbReference type="EMBL" id="AWWV01012612">
    <property type="protein sequence ID" value="OMO65639.1"/>
    <property type="molecule type" value="Genomic_DNA"/>
</dbReference>
<evidence type="ECO:0000313" key="2">
    <source>
        <dbReference type="Proteomes" id="UP000188268"/>
    </source>
</evidence>
<organism evidence="1 2">
    <name type="scientific">Corchorus capsularis</name>
    <name type="common">Jute</name>
    <dbReference type="NCBI Taxonomy" id="210143"/>
    <lineage>
        <taxon>Eukaryota</taxon>
        <taxon>Viridiplantae</taxon>
        <taxon>Streptophyta</taxon>
        <taxon>Embryophyta</taxon>
        <taxon>Tracheophyta</taxon>
        <taxon>Spermatophyta</taxon>
        <taxon>Magnoliopsida</taxon>
        <taxon>eudicotyledons</taxon>
        <taxon>Gunneridae</taxon>
        <taxon>Pentapetalae</taxon>
        <taxon>rosids</taxon>
        <taxon>malvids</taxon>
        <taxon>Malvales</taxon>
        <taxon>Malvaceae</taxon>
        <taxon>Grewioideae</taxon>
        <taxon>Apeibeae</taxon>
        <taxon>Corchorus</taxon>
    </lineage>
</organism>
<evidence type="ECO:0000313" key="1">
    <source>
        <dbReference type="EMBL" id="OMO65639.1"/>
    </source>
</evidence>
<sequence>MDPDIEKPPMLPPPITSTTVAALSFKATIPSRMGASRNGDWQIVAHQKKKLFQII</sequence>
<reference evidence="1 2" key="1">
    <citation type="submission" date="2013-09" db="EMBL/GenBank/DDBJ databases">
        <title>Corchorus capsularis genome sequencing.</title>
        <authorList>
            <person name="Alam M."/>
            <person name="Haque M.S."/>
            <person name="Islam M.S."/>
            <person name="Emdad E.M."/>
            <person name="Islam M.M."/>
            <person name="Ahmed B."/>
            <person name="Halim A."/>
            <person name="Hossen Q.M.M."/>
            <person name="Hossain M.Z."/>
            <person name="Ahmed R."/>
            <person name="Khan M.M."/>
            <person name="Islam R."/>
            <person name="Rashid M.M."/>
            <person name="Khan S.A."/>
            <person name="Rahman M.S."/>
            <person name="Alam M."/>
        </authorList>
    </citation>
    <scope>NUCLEOTIDE SEQUENCE [LARGE SCALE GENOMIC DNA]</scope>
    <source>
        <strain evidence="2">cv. CVL-1</strain>
        <tissue evidence="1">Whole seedling</tissue>
    </source>
</reference>
<dbReference type="AlphaFoldDB" id="A0A1R3H5P1"/>